<evidence type="ECO:0000256" key="4">
    <source>
        <dbReference type="ARBA" id="ARBA00022801"/>
    </source>
</evidence>
<keyword evidence="4 6" id="KW-0378">Hydrolase</keyword>
<proteinExistence type="inferred from homology"/>
<evidence type="ECO:0000256" key="7">
    <source>
        <dbReference type="PIRSR" id="PIRSR001084-1"/>
    </source>
</evidence>
<dbReference type="InterPro" id="IPR003476">
    <property type="entry name" value="Glyco_hydro_42"/>
</dbReference>
<dbReference type="Gene3D" id="3.20.20.80">
    <property type="entry name" value="Glycosidases"/>
    <property type="match status" value="1"/>
</dbReference>
<feature type="domain" description="Glycoside hydrolase family 42 N-terminal" evidence="9">
    <location>
        <begin position="20"/>
        <end position="391"/>
    </location>
</feature>
<evidence type="ECO:0000256" key="3">
    <source>
        <dbReference type="ARBA" id="ARBA00012756"/>
    </source>
</evidence>
<keyword evidence="5 6" id="KW-0326">Glycosidase</keyword>
<gene>
    <name evidence="12" type="ORF">FB561_5905</name>
</gene>
<dbReference type="Pfam" id="PF02449">
    <property type="entry name" value="Glyco_hydro_42"/>
    <property type="match status" value="1"/>
</dbReference>
<dbReference type="Pfam" id="PF08533">
    <property type="entry name" value="Glyco_hydro_42C"/>
    <property type="match status" value="1"/>
</dbReference>
<comment type="catalytic activity">
    <reaction evidence="1 6">
        <text>Hydrolysis of terminal non-reducing beta-D-galactose residues in beta-D-galactosides.</text>
        <dbReference type="EC" id="3.2.1.23"/>
    </reaction>
</comment>
<dbReference type="PANTHER" id="PTHR36447:SF1">
    <property type="entry name" value="BETA-GALACTOSIDASE GANA"/>
    <property type="match status" value="1"/>
</dbReference>
<sequence>MTTTGRPWPLELTGLAYGGDYNPEQWPREVWPEDVELMRQAGVNLVSVGIFSWAQLEPREGEYDFGWLDDILDQLHAGGIRVALATATASPPPWLTRRYPEILPMLADGTVLGQGGRQAYATSSPLFREYAVRMTRMMAERYGEHPAVALWHVDNELGCHVPLDYSDSAAAAFRGWLERRYGTIEKLNRAWGTAFWSQRYDAFDEVLPPRQAPTYVNPTQQLDFARFSSDELLRHYRALRDVLRELCPRIPTTTNLMMNSRTKAMDYFSWSADLDVVANDHYLIAADPEAQIELAFSADLSRGVAGGAPWMLMEHSTSAVNWQPRNRAKGPGEMLRNSLSHVGRGADAVMFFQWRQSLAGAEKYHSGMLPHAGTDTDVWRNTVELGRVLRELAPVRGSVVESKVALLFDYQAWWGIELDSHPTELDYTAEALRWYRPFWRRNVSVDVVAPSTDLTGYDVVVVPALYLVTDEAAARITAAAQAGATVLVSYFSGIVDEHDHVRPGGYPGAFRDLLGVTTEEFCPLGEGEVQSLDDGGAGDLWSEKTHLRGATAVRTWSSGPVAGGPAVTRNVTGDGAAWYVGTRLDEDGTQRIVDAVLAETDVAPVVRDLPAGVEALRRQAEDGSSFLFLLNHGTEEVKVGATGKELLSATNCAGLVSVPAHGVAVVHEEQ</sequence>
<name>A0A561C0M6_9ACTN</name>
<evidence type="ECO:0000256" key="1">
    <source>
        <dbReference type="ARBA" id="ARBA00001412"/>
    </source>
</evidence>
<feature type="binding site" evidence="8">
    <location>
        <position position="322"/>
    </location>
    <ligand>
        <name>substrate</name>
    </ligand>
</feature>
<evidence type="ECO:0000259" key="10">
    <source>
        <dbReference type="Pfam" id="PF08532"/>
    </source>
</evidence>
<feature type="active site" description="Nucleophile" evidence="7">
    <location>
        <position position="314"/>
    </location>
</feature>
<accession>A0A561C0M6</accession>
<dbReference type="InterPro" id="IPR013739">
    <property type="entry name" value="Beta_galactosidase_C"/>
</dbReference>
<evidence type="ECO:0000256" key="2">
    <source>
        <dbReference type="ARBA" id="ARBA00005940"/>
    </source>
</evidence>
<evidence type="ECO:0000256" key="6">
    <source>
        <dbReference type="PIRNR" id="PIRNR001084"/>
    </source>
</evidence>
<dbReference type="InterPro" id="IPR029062">
    <property type="entry name" value="Class_I_gatase-like"/>
</dbReference>
<dbReference type="Pfam" id="PF08532">
    <property type="entry name" value="Glyco_hydro_42M"/>
    <property type="match status" value="1"/>
</dbReference>
<feature type="domain" description="Beta-galactosidase trimerisation" evidence="10">
    <location>
        <begin position="403"/>
        <end position="602"/>
    </location>
</feature>
<dbReference type="CDD" id="cd03143">
    <property type="entry name" value="A4_beta-galactosidase_middle_domain"/>
    <property type="match status" value="1"/>
</dbReference>
<feature type="binding site" evidence="8">
    <location>
        <position position="155"/>
    </location>
    <ligand>
        <name>substrate</name>
    </ligand>
</feature>
<dbReference type="OrthoDB" id="9800974at2"/>
<dbReference type="InterPro" id="IPR013738">
    <property type="entry name" value="Beta_galactosidase_Trimer"/>
</dbReference>
<evidence type="ECO:0000256" key="5">
    <source>
        <dbReference type="ARBA" id="ARBA00023295"/>
    </source>
</evidence>
<dbReference type="AlphaFoldDB" id="A0A561C0M6"/>
<dbReference type="SUPFAM" id="SSF51445">
    <property type="entry name" value="(Trans)glycosidases"/>
    <property type="match status" value="1"/>
</dbReference>
<comment type="similarity">
    <text evidence="2 6">Belongs to the glycosyl hydrolase 42 family.</text>
</comment>
<feature type="domain" description="Beta-galactosidase C-terminal" evidence="11">
    <location>
        <begin position="612"/>
        <end position="666"/>
    </location>
</feature>
<dbReference type="InterPro" id="IPR013529">
    <property type="entry name" value="Glyco_hydro_42_N"/>
</dbReference>
<dbReference type="Gene3D" id="3.40.50.880">
    <property type="match status" value="1"/>
</dbReference>
<dbReference type="EC" id="3.2.1.23" evidence="3 6"/>
<dbReference type="RefSeq" id="WP_145812297.1">
    <property type="nucleotide sequence ID" value="NZ_VIVK01000001.1"/>
</dbReference>
<protein>
    <recommendedName>
        <fullName evidence="3 6">Beta-galactosidase</fullName>
        <shortName evidence="6">Beta-gal</shortName>
        <ecNumber evidence="3 6">3.2.1.23</ecNumber>
    </recommendedName>
</protein>
<organism evidence="12 13">
    <name type="scientific">Kribbella amoyensis</name>
    <dbReference type="NCBI Taxonomy" id="996641"/>
    <lineage>
        <taxon>Bacteria</taxon>
        <taxon>Bacillati</taxon>
        <taxon>Actinomycetota</taxon>
        <taxon>Actinomycetes</taxon>
        <taxon>Propionibacteriales</taxon>
        <taxon>Kribbellaceae</taxon>
        <taxon>Kribbella</taxon>
    </lineage>
</organism>
<evidence type="ECO:0000313" key="13">
    <source>
        <dbReference type="Proteomes" id="UP000318380"/>
    </source>
</evidence>
<dbReference type="Gene3D" id="2.60.40.1180">
    <property type="entry name" value="Golgi alpha-mannosidase II"/>
    <property type="match status" value="1"/>
</dbReference>
<dbReference type="GO" id="GO:0004565">
    <property type="term" value="F:beta-galactosidase activity"/>
    <property type="evidence" value="ECO:0007669"/>
    <property type="project" value="UniProtKB-EC"/>
</dbReference>
<dbReference type="EMBL" id="VIVK01000001">
    <property type="protein sequence ID" value="TWD84711.1"/>
    <property type="molecule type" value="Genomic_DNA"/>
</dbReference>
<reference evidence="12 13" key="1">
    <citation type="submission" date="2019-06" db="EMBL/GenBank/DDBJ databases">
        <title>Sequencing the genomes of 1000 actinobacteria strains.</title>
        <authorList>
            <person name="Klenk H.-P."/>
        </authorList>
    </citation>
    <scope>NUCLEOTIDE SEQUENCE [LARGE SCALE GENOMIC DNA]</scope>
    <source>
        <strain evidence="12 13">DSM 24683</strain>
    </source>
</reference>
<dbReference type="PANTHER" id="PTHR36447">
    <property type="entry name" value="BETA-GALACTOSIDASE GANA"/>
    <property type="match status" value="1"/>
</dbReference>
<keyword evidence="13" id="KW-1185">Reference proteome</keyword>
<feature type="active site" description="Proton donor" evidence="7">
    <location>
        <position position="156"/>
    </location>
</feature>
<evidence type="ECO:0000313" key="12">
    <source>
        <dbReference type="EMBL" id="TWD84711.1"/>
    </source>
</evidence>
<evidence type="ECO:0000259" key="9">
    <source>
        <dbReference type="Pfam" id="PF02449"/>
    </source>
</evidence>
<evidence type="ECO:0000256" key="8">
    <source>
        <dbReference type="PIRSR" id="PIRSR001084-2"/>
    </source>
</evidence>
<dbReference type="SUPFAM" id="SSF52317">
    <property type="entry name" value="Class I glutamine amidotransferase-like"/>
    <property type="match status" value="1"/>
</dbReference>
<dbReference type="GO" id="GO:0009341">
    <property type="term" value="C:beta-galactosidase complex"/>
    <property type="evidence" value="ECO:0007669"/>
    <property type="project" value="InterPro"/>
</dbReference>
<dbReference type="Proteomes" id="UP000318380">
    <property type="component" value="Unassembled WGS sequence"/>
</dbReference>
<comment type="caution">
    <text evidence="12">The sequence shown here is derived from an EMBL/GenBank/DDBJ whole genome shotgun (WGS) entry which is preliminary data.</text>
</comment>
<feature type="binding site" evidence="8">
    <location>
        <position position="117"/>
    </location>
    <ligand>
        <name>substrate</name>
    </ligand>
</feature>
<dbReference type="InterPro" id="IPR017853">
    <property type="entry name" value="GH"/>
</dbReference>
<dbReference type="PIRSF" id="PIRSF001084">
    <property type="entry name" value="B-galactosidase"/>
    <property type="match status" value="1"/>
</dbReference>
<evidence type="ECO:0000259" key="11">
    <source>
        <dbReference type="Pfam" id="PF08533"/>
    </source>
</evidence>
<dbReference type="InterPro" id="IPR013780">
    <property type="entry name" value="Glyco_hydro_b"/>
</dbReference>
<dbReference type="GO" id="GO:0006012">
    <property type="term" value="P:galactose metabolic process"/>
    <property type="evidence" value="ECO:0007669"/>
    <property type="project" value="InterPro"/>
</dbReference>